<evidence type="ECO:0000256" key="1">
    <source>
        <dbReference type="SAM" id="Phobius"/>
    </source>
</evidence>
<evidence type="ECO:0000313" key="3">
    <source>
        <dbReference type="RefSeq" id="XP_059601381.1"/>
    </source>
</evidence>
<reference evidence="3" key="2">
    <citation type="submission" date="2025-08" db="UniProtKB">
        <authorList>
            <consortium name="RefSeq"/>
        </authorList>
    </citation>
    <scope>IDENTIFICATION</scope>
</reference>
<keyword evidence="2" id="KW-0732">Signal</keyword>
<dbReference type="GeneID" id="84592004"/>
<protein>
    <submittedName>
        <fullName evidence="3">Uncharacterized protein</fullName>
    </submittedName>
</protein>
<dbReference type="VEuPathDB" id="FungiDB:An09g03360"/>
<feature type="transmembrane region" description="Helical" evidence="1">
    <location>
        <begin position="46"/>
        <end position="67"/>
    </location>
</feature>
<feature type="chain" id="PRO_5044753141" evidence="2">
    <location>
        <begin position="18"/>
        <end position="102"/>
    </location>
</feature>
<proteinExistence type="predicted"/>
<dbReference type="RefSeq" id="XP_059601381.1">
    <property type="nucleotide sequence ID" value="XM_059749716.1"/>
</dbReference>
<keyword evidence="1" id="KW-0472">Membrane</keyword>
<organism evidence="3">
    <name type="scientific">Aspergillus niger</name>
    <dbReference type="NCBI Taxonomy" id="5061"/>
    <lineage>
        <taxon>Eukaryota</taxon>
        <taxon>Fungi</taxon>
        <taxon>Dikarya</taxon>
        <taxon>Ascomycota</taxon>
        <taxon>Pezizomycotina</taxon>
        <taxon>Eurotiomycetes</taxon>
        <taxon>Eurotiomycetidae</taxon>
        <taxon>Eurotiales</taxon>
        <taxon>Aspergillaceae</taxon>
        <taxon>Aspergillus</taxon>
        <taxon>Aspergillus subgen. Circumdati</taxon>
    </lineage>
</organism>
<keyword evidence="1" id="KW-1133">Transmembrane helix</keyword>
<dbReference type="AlphaFoldDB" id="A0AAJ8BS27"/>
<gene>
    <name evidence="3" type="ORF">An09g03360</name>
</gene>
<feature type="signal peptide" evidence="2">
    <location>
        <begin position="1"/>
        <end position="17"/>
    </location>
</feature>
<dbReference type="KEGG" id="ang:An09g03360"/>
<name>A0AAJ8BS27_ASPNG</name>
<sequence>MKTWVFFLAAFAAVANATSVNLNHEREASINTPIEGLEKRCRGSRALPALIAAVALAVSSPGAALVLKLKPRLFRVKSSTRTELVALTLWAIFGYYYVVVLG</sequence>
<accession>A0AAJ8BS27</accession>
<keyword evidence="1" id="KW-0812">Transmembrane</keyword>
<reference evidence="3" key="1">
    <citation type="submission" date="2025-02" db="EMBL/GenBank/DDBJ databases">
        <authorList>
            <consortium name="NCBI Genome Project"/>
        </authorList>
    </citation>
    <scope>NUCLEOTIDE SEQUENCE</scope>
</reference>
<feature type="transmembrane region" description="Helical" evidence="1">
    <location>
        <begin position="79"/>
        <end position="98"/>
    </location>
</feature>
<evidence type="ECO:0000256" key="2">
    <source>
        <dbReference type="SAM" id="SignalP"/>
    </source>
</evidence>